<dbReference type="SUPFAM" id="SSF52058">
    <property type="entry name" value="L domain-like"/>
    <property type="match status" value="1"/>
</dbReference>
<comment type="caution">
    <text evidence="1">The sequence shown here is derived from an EMBL/GenBank/DDBJ whole genome shotgun (WGS) entry which is preliminary data.</text>
</comment>
<reference evidence="1 2" key="2">
    <citation type="submission" date="2020-07" db="EMBL/GenBank/DDBJ databases">
        <title>Genome assembly of wild tea tree DASZ reveals pedigree and selection history of tea varieties.</title>
        <authorList>
            <person name="Zhang W."/>
        </authorList>
    </citation>
    <scope>NUCLEOTIDE SEQUENCE [LARGE SCALE GENOMIC DNA]</scope>
    <source>
        <strain evidence="2">cv. G240</strain>
        <tissue evidence="1">Leaf</tissue>
    </source>
</reference>
<reference evidence="2" key="1">
    <citation type="journal article" date="2020" name="Nat. Commun.">
        <title>Genome assembly of wild tea tree DASZ reveals pedigree and selection history of tea varieties.</title>
        <authorList>
            <person name="Zhang W."/>
            <person name="Zhang Y."/>
            <person name="Qiu H."/>
            <person name="Guo Y."/>
            <person name="Wan H."/>
            <person name="Zhang X."/>
            <person name="Scossa F."/>
            <person name="Alseekh S."/>
            <person name="Zhang Q."/>
            <person name="Wang P."/>
            <person name="Xu L."/>
            <person name="Schmidt M.H."/>
            <person name="Jia X."/>
            <person name="Li D."/>
            <person name="Zhu A."/>
            <person name="Guo F."/>
            <person name="Chen W."/>
            <person name="Ni D."/>
            <person name="Usadel B."/>
            <person name="Fernie A.R."/>
            <person name="Wen W."/>
        </authorList>
    </citation>
    <scope>NUCLEOTIDE SEQUENCE [LARGE SCALE GENOMIC DNA]</scope>
    <source>
        <strain evidence="2">cv. G240</strain>
    </source>
</reference>
<dbReference type="Gene3D" id="3.80.10.10">
    <property type="entry name" value="Ribonuclease Inhibitor"/>
    <property type="match status" value="1"/>
</dbReference>
<proteinExistence type="predicted"/>
<keyword evidence="2" id="KW-1185">Reference proteome</keyword>
<dbReference type="EMBL" id="JACBKZ010000007">
    <property type="protein sequence ID" value="KAF5946323.1"/>
    <property type="molecule type" value="Genomic_DNA"/>
</dbReference>
<name>A0A7J7GZX6_CAMSI</name>
<dbReference type="InterPro" id="IPR032675">
    <property type="entry name" value="LRR_dom_sf"/>
</dbReference>
<gene>
    <name evidence="1" type="ORF">HYC85_016551</name>
</gene>
<evidence type="ECO:0000313" key="2">
    <source>
        <dbReference type="Proteomes" id="UP000593564"/>
    </source>
</evidence>
<organism evidence="1 2">
    <name type="scientific">Camellia sinensis</name>
    <name type="common">Tea plant</name>
    <name type="synonym">Thea sinensis</name>
    <dbReference type="NCBI Taxonomy" id="4442"/>
    <lineage>
        <taxon>Eukaryota</taxon>
        <taxon>Viridiplantae</taxon>
        <taxon>Streptophyta</taxon>
        <taxon>Embryophyta</taxon>
        <taxon>Tracheophyta</taxon>
        <taxon>Spermatophyta</taxon>
        <taxon>Magnoliopsida</taxon>
        <taxon>eudicotyledons</taxon>
        <taxon>Gunneridae</taxon>
        <taxon>Pentapetalae</taxon>
        <taxon>asterids</taxon>
        <taxon>Ericales</taxon>
        <taxon>Theaceae</taxon>
        <taxon>Camellia</taxon>
    </lineage>
</organism>
<evidence type="ECO:0008006" key="3">
    <source>
        <dbReference type="Google" id="ProtNLM"/>
    </source>
</evidence>
<dbReference type="AlphaFoldDB" id="A0A7J7GZX6"/>
<evidence type="ECO:0000313" key="1">
    <source>
        <dbReference type="EMBL" id="KAF5946323.1"/>
    </source>
</evidence>
<dbReference type="Proteomes" id="UP000593564">
    <property type="component" value="Unassembled WGS sequence"/>
</dbReference>
<protein>
    <recommendedName>
        <fullName evidence="3">Leucine-rich repeat-containing N-terminal plant-type domain-containing protein</fullName>
    </recommendedName>
</protein>
<sequence length="105" mass="11448">MPLNSVCTDGGDLKRKLIFTGFERLSILGKLELLRLDWNSFNNNILSSLGVFSSLKTLSLSTNHLTGSIDIRDMDQRPMEEGGRELSTTVTTTVTQKGDAAGAMV</sequence>
<accession>A0A7J7GZX6</accession>